<dbReference type="InterPro" id="IPR051198">
    <property type="entry name" value="BchE-like"/>
</dbReference>
<comment type="caution">
    <text evidence="7">The sequence shown here is derived from an EMBL/GenBank/DDBJ whole genome shotgun (WGS) entry which is preliminary data.</text>
</comment>
<dbReference type="RefSeq" id="WP_120549880.1">
    <property type="nucleotide sequence ID" value="NZ_RAWM01000033.1"/>
</dbReference>
<dbReference type="AlphaFoldDB" id="A0A3A8QNQ5"/>
<dbReference type="GO" id="GO:0046872">
    <property type="term" value="F:metal ion binding"/>
    <property type="evidence" value="ECO:0007669"/>
    <property type="project" value="UniProtKB-KW"/>
</dbReference>
<dbReference type="PROSITE" id="PS51332">
    <property type="entry name" value="B12_BINDING"/>
    <property type="match status" value="1"/>
</dbReference>
<dbReference type="GO" id="GO:0051536">
    <property type="term" value="F:iron-sulfur cluster binding"/>
    <property type="evidence" value="ECO:0007669"/>
    <property type="project" value="UniProtKB-KW"/>
</dbReference>
<keyword evidence="5" id="KW-0411">Iron-sulfur</keyword>
<dbReference type="SFLD" id="SFLDS00029">
    <property type="entry name" value="Radical_SAM"/>
    <property type="match status" value="1"/>
</dbReference>
<evidence type="ECO:0000256" key="3">
    <source>
        <dbReference type="ARBA" id="ARBA00022723"/>
    </source>
</evidence>
<keyword evidence="4" id="KW-0408">Iron</keyword>
<name>A0A3A8QNQ5_9BACT</name>
<proteinExistence type="predicted"/>
<comment type="cofactor">
    <cofactor evidence="1">
        <name>[4Fe-4S] cluster</name>
        <dbReference type="ChEBI" id="CHEBI:49883"/>
    </cofactor>
</comment>
<reference evidence="8" key="1">
    <citation type="submission" date="2018-09" db="EMBL/GenBank/DDBJ databases">
        <authorList>
            <person name="Livingstone P.G."/>
            <person name="Whitworth D.E."/>
        </authorList>
    </citation>
    <scope>NUCLEOTIDE SEQUENCE [LARGE SCALE GENOMIC DNA]</scope>
    <source>
        <strain evidence="8">AB047A</strain>
    </source>
</reference>
<dbReference type="Proteomes" id="UP000282656">
    <property type="component" value="Unassembled WGS sequence"/>
</dbReference>
<dbReference type="OrthoDB" id="9762608at2"/>
<feature type="domain" description="B12-binding" evidence="6">
    <location>
        <begin position="6"/>
        <end position="143"/>
    </location>
</feature>
<evidence type="ECO:0000256" key="4">
    <source>
        <dbReference type="ARBA" id="ARBA00023004"/>
    </source>
</evidence>
<dbReference type="Pfam" id="PF02310">
    <property type="entry name" value="B12-binding"/>
    <property type="match status" value="1"/>
</dbReference>
<dbReference type="InterPro" id="IPR007197">
    <property type="entry name" value="rSAM"/>
</dbReference>
<dbReference type="PANTHER" id="PTHR43409:SF7">
    <property type="entry name" value="BLL1977 PROTEIN"/>
    <property type="match status" value="1"/>
</dbReference>
<dbReference type="GO" id="GO:0003824">
    <property type="term" value="F:catalytic activity"/>
    <property type="evidence" value="ECO:0007669"/>
    <property type="project" value="InterPro"/>
</dbReference>
<dbReference type="Gene3D" id="3.40.50.280">
    <property type="entry name" value="Cobalamin-binding domain"/>
    <property type="match status" value="1"/>
</dbReference>
<organism evidence="7 8">
    <name type="scientific">Corallococcus interemptor</name>
    <dbReference type="NCBI Taxonomy" id="2316720"/>
    <lineage>
        <taxon>Bacteria</taxon>
        <taxon>Pseudomonadati</taxon>
        <taxon>Myxococcota</taxon>
        <taxon>Myxococcia</taxon>
        <taxon>Myxococcales</taxon>
        <taxon>Cystobacterineae</taxon>
        <taxon>Myxococcaceae</taxon>
        <taxon>Corallococcus</taxon>
    </lineage>
</organism>
<dbReference type="SFLD" id="SFLDG01082">
    <property type="entry name" value="B12-binding_domain_containing"/>
    <property type="match status" value="1"/>
</dbReference>
<evidence type="ECO:0000256" key="5">
    <source>
        <dbReference type="ARBA" id="ARBA00023014"/>
    </source>
</evidence>
<dbReference type="PANTHER" id="PTHR43409">
    <property type="entry name" value="ANAEROBIC MAGNESIUM-PROTOPORPHYRIN IX MONOMETHYL ESTER CYCLASE-RELATED"/>
    <property type="match status" value="1"/>
</dbReference>
<dbReference type="GO" id="GO:0031419">
    <property type="term" value="F:cobalamin binding"/>
    <property type="evidence" value="ECO:0007669"/>
    <property type="project" value="InterPro"/>
</dbReference>
<evidence type="ECO:0000259" key="6">
    <source>
        <dbReference type="PROSITE" id="PS51332"/>
    </source>
</evidence>
<dbReference type="CDD" id="cd02068">
    <property type="entry name" value="radical_SAM_B12_BD"/>
    <property type="match status" value="1"/>
</dbReference>
<sequence length="572" mass="63899">MSSGRALSPVLLVGAGTGEATCGILYLASYLRRGGIEAFVRLWDGDESAGEVTQSFERLIARVRPKLIGISLKWFHHVDRALLIARTIRKIDPSIRIVVGGNSASYWWKELSAFDCIDHVVLGDGEVPLLALCNGEDAPPNVVTRHPDGRPRRLPLQYVQRGTNTQDVYYSHFNEIFLSQMDAHSFSGWVAPGKGCGENCLYCGGARGNQKADFGRAKPFLRAEENVRRDHQEIASRTWQMRYDFAGSTAEFLGSTWAGVDLSRHCCTYFLWGVPRVELVSALAETFQRIYMVIDIGCFSEQQRLEQMAKGLLKPCAKDRELLEVIESVRRHPNVEVEISGIGGLPFMNRERLAEELRLVERIIGMDCVVGYQRLEAQPGALVTEHPARFDMETEAKTFQEFLDYFERREPGDVSVPMIRFKDPELEAAVQRNSDRVDALAWKHRDARKHVDLHGRTRLKNTAPSTKRFTLGEWLGSHRAPAKLAKEPVTVLRSVDGITLSCAPSVSPRKFNDPTLTQGEDGEILLAALAAFEQPTTVSSAVSHLGAKARLDPHSAREVIDHLVDGRFLQPA</sequence>
<gene>
    <name evidence="7" type="ORF">D7X96_15010</name>
</gene>
<keyword evidence="2" id="KW-0949">S-adenosyl-L-methionine</keyword>
<accession>A0A3A8QNQ5</accession>
<protein>
    <submittedName>
        <fullName evidence="7">Cobalamin-binding protein</fullName>
    </submittedName>
</protein>
<keyword evidence="3" id="KW-0479">Metal-binding</keyword>
<dbReference type="EMBL" id="RAWM01000033">
    <property type="protein sequence ID" value="RKH69448.1"/>
    <property type="molecule type" value="Genomic_DNA"/>
</dbReference>
<evidence type="ECO:0000256" key="1">
    <source>
        <dbReference type="ARBA" id="ARBA00001966"/>
    </source>
</evidence>
<evidence type="ECO:0000313" key="7">
    <source>
        <dbReference type="EMBL" id="RKH69448.1"/>
    </source>
</evidence>
<evidence type="ECO:0000256" key="2">
    <source>
        <dbReference type="ARBA" id="ARBA00022691"/>
    </source>
</evidence>
<dbReference type="InterPro" id="IPR006158">
    <property type="entry name" value="Cobalamin-bd"/>
</dbReference>
<keyword evidence="8" id="KW-1185">Reference proteome</keyword>
<evidence type="ECO:0000313" key="8">
    <source>
        <dbReference type="Proteomes" id="UP000282656"/>
    </source>
</evidence>